<evidence type="ECO:0000256" key="1">
    <source>
        <dbReference type="ARBA" id="ARBA00022729"/>
    </source>
</evidence>
<evidence type="ECO:0000313" key="5">
    <source>
        <dbReference type="Proteomes" id="UP000464657"/>
    </source>
</evidence>
<dbReference type="NCBIfam" id="TIGR04183">
    <property type="entry name" value="Por_Secre_tail"/>
    <property type="match status" value="1"/>
</dbReference>
<organism evidence="4 5">
    <name type="scientific">Kordia antarctica</name>
    <dbReference type="NCBI Taxonomy" id="1218801"/>
    <lineage>
        <taxon>Bacteria</taxon>
        <taxon>Pseudomonadati</taxon>
        <taxon>Bacteroidota</taxon>
        <taxon>Flavobacteriia</taxon>
        <taxon>Flavobacteriales</taxon>
        <taxon>Flavobacteriaceae</taxon>
        <taxon>Kordia</taxon>
    </lineage>
</organism>
<dbReference type="EMBL" id="CP019288">
    <property type="protein sequence ID" value="QHI37324.1"/>
    <property type="molecule type" value="Genomic_DNA"/>
</dbReference>
<keyword evidence="1 2" id="KW-0732">Signal</keyword>
<dbReference type="RefSeq" id="WP_160129962.1">
    <property type="nucleotide sequence ID" value="NZ_CP019288.1"/>
</dbReference>
<feature type="signal peptide" evidence="2">
    <location>
        <begin position="1"/>
        <end position="19"/>
    </location>
</feature>
<dbReference type="KEGG" id="kan:IMCC3317_27030"/>
<dbReference type="AlphaFoldDB" id="A0A7L4ZN39"/>
<feature type="domain" description="Secretion system C-terminal sorting" evidence="3">
    <location>
        <begin position="275"/>
        <end position="342"/>
    </location>
</feature>
<feature type="chain" id="PRO_5029719547" description="Secretion system C-terminal sorting domain-containing protein" evidence="2">
    <location>
        <begin position="20"/>
        <end position="344"/>
    </location>
</feature>
<dbReference type="InterPro" id="IPR026444">
    <property type="entry name" value="Secre_tail"/>
</dbReference>
<dbReference type="Proteomes" id="UP000464657">
    <property type="component" value="Chromosome"/>
</dbReference>
<accession>A0A7L4ZN39</accession>
<name>A0A7L4ZN39_9FLAO</name>
<evidence type="ECO:0000313" key="4">
    <source>
        <dbReference type="EMBL" id="QHI37324.1"/>
    </source>
</evidence>
<keyword evidence="5" id="KW-1185">Reference proteome</keyword>
<dbReference type="OrthoDB" id="1428228at2"/>
<evidence type="ECO:0000259" key="3">
    <source>
        <dbReference type="Pfam" id="PF18962"/>
    </source>
</evidence>
<dbReference type="Pfam" id="PF18962">
    <property type="entry name" value="Por_Secre_tail"/>
    <property type="match status" value="1"/>
</dbReference>
<protein>
    <recommendedName>
        <fullName evidence="3">Secretion system C-terminal sorting domain-containing protein</fullName>
    </recommendedName>
</protein>
<evidence type="ECO:0000256" key="2">
    <source>
        <dbReference type="SAM" id="SignalP"/>
    </source>
</evidence>
<proteinExistence type="predicted"/>
<reference evidence="4 5" key="1">
    <citation type="journal article" date="2013" name="Int. J. Syst. Evol. Microbiol.">
        <title>Kordia antarctica sp. nov., isolated from Antarctic seawater.</title>
        <authorList>
            <person name="Baek K."/>
            <person name="Choi A."/>
            <person name="Kang I."/>
            <person name="Lee K."/>
            <person name="Cho J.C."/>
        </authorList>
    </citation>
    <scope>NUCLEOTIDE SEQUENCE [LARGE SCALE GENOMIC DNA]</scope>
    <source>
        <strain evidence="4 5">IMCC3317</strain>
    </source>
</reference>
<gene>
    <name evidence="4" type="ORF">IMCC3317_27030</name>
</gene>
<sequence length="344" mass="39100">MKKTSLTALFCLFIFSVSAQCVISPFIQQNYDVDANILALREIQSNVNDPDYDNPYIPQTRVDYHLEKLSAIYENPDNNPSIDSLFTKFQFHVNTEYNEFQVSYEKIVFSVFTNVSWVQTLITTGTSGFAPLDDFMAQYQLTYSEHFSSNSSGKTFFTLQTSHDALNMLALIDDLESMAGIIEAFEIPSGIDNRFNYTGVLYYIVQFPNVSFQTELCDIIFDENQNYQFMLGGGDCFAGCGLMEFRYLTVSNDCNQVTYSRTLSTEDLELSNVSIYPNPASDNLHIKGITNIQTVEMYSILGKKIEVSLDNSTTVDVSILKSGVYFLKVIDFQNRSIIKKFIKK</sequence>